<keyword evidence="1" id="KW-0812">Transmembrane</keyword>
<dbReference type="EMBL" id="JAGGLU010000002">
    <property type="protein sequence ID" value="MBP2057465.1"/>
    <property type="molecule type" value="Genomic_DNA"/>
</dbReference>
<keyword evidence="1" id="KW-1133">Transmembrane helix</keyword>
<feature type="transmembrane region" description="Helical" evidence="1">
    <location>
        <begin position="173"/>
        <end position="192"/>
    </location>
</feature>
<reference evidence="2 3" key="1">
    <citation type="submission" date="2021-03" db="EMBL/GenBank/DDBJ databases">
        <title>Genomic Encyclopedia of Type Strains, Phase IV (KMG-IV): sequencing the most valuable type-strain genomes for metagenomic binning, comparative biology and taxonomic classification.</title>
        <authorList>
            <person name="Goeker M."/>
        </authorList>
    </citation>
    <scope>NUCLEOTIDE SEQUENCE [LARGE SCALE GENOMIC DNA]</scope>
    <source>
        <strain evidence="2 3">DSM 101872</strain>
    </source>
</reference>
<gene>
    <name evidence="2" type="ORF">J2Z60_000629</name>
</gene>
<proteinExistence type="predicted"/>
<feature type="transmembrane region" description="Helical" evidence="1">
    <location>
        <begin position="204"/>
        <end position="226"/>
    </location>
</feature>
<evidence type="ECO:0000313" key="3">
    <source>
        <dbReference type="Proteomes" id="UP001519292"/>
    </source>
</evidence>
<dbReference type="RefSeq" id="WP_209686204.1">
    <property type="nucleotide sequence ID" value="NZ_JAGGLU010000002.1"/>
</dbReference>
<protein>
    <submittedName>
        <fullName evidence="2">Uncharacterized protein</fullName>
    </submittedName>
</protein>
<sequence length="277" mass="30936">MVAGSRSELRRIDQAQNAHNKRSLIFIIFTTITLVFSLLTFMNPSFMKKQLSKESNAVVAEQFINERFDNFAETIGADRNGDTSNILTEKQTKPIANAMVDYTLGVHWFRAENANLAEDIRQVILKKIDSNSSQEAQSVKNHLKKYTDRGIYSVITGFDLSSVTLSANIETLFVVVNIIIIIMCLLSSVSVIRSMKHLLGKKEFIHTIMAAIMWVGSLFIVIYGLLAAVPLIFNVEGLILGIGYFLEIASGIFLELVIIGVILFVISAILWQLTTEN</sequence>
<accession>A0ABS4MCQ4</accession>
<dbReference type="Proteomes" id="UP001519292">
    <property type="component" value="Unassembled WGS sequence"/>
</dbReference>
<evidence type="ECO:0000313" key="2">
    <source>
        <dbReference type="EMBL" id="MBP2057465.1"/>
    </source>
</evidence>
<comment type="caution">
    <text evidence="2">The sequence shown here is derived from an EMBL/GenBank/DDBJ whole genome shotgun (WGS) entry which is preliminary data.</text>
</comment>
<keyword evidence="3" id="KW-1185">Reference proteome</keyword>
<organism evidence="2 3">
    <name type="scientific">Lactobacillus colini</name>
    <dbReference type="NCBI Taxonomy" id="1819254"/>
    <lineage>
        <taxon>Bacteria</taxon>
        <taxon>Bacillati</taxon>
        <taxon>Bacillota</taxon>
        <taxon>Bacilli</taxon>
        <taxon>Lactobacillales</taxon>
        <taxon>Lactobacillaceae</taxon>
        <taxon>Lactobacillus</taxon>
    </lineage>
</organism>
<evidence type="ECO:0000256" key="1">
    <source>
        <dbReference type="SAM" id="Phobius"/>
    </source>
</evidence>
<feature type="transmembrane region" description="Helical" evidence="1">
    <location>
        <begin position="238"/>
        <end position="271"/>
    </location>
</feature>
<feature type="transmembrane region" description="Helical" evidence="1">
    <location>
        <begin position="23"/>
        <end position="42"/>
    </location>
</feature>
<keyword evidence="1" id="KW-0472">Membrane</keyword>
<name>A0ABS4MCQ4_9LACO</name>